<organism evidence="1 2">
    <name type="scientific">Desulfoluna spongiiphila</name>
    <dbReference type="NCBI Taxonomy" id="419481"/>
    <lineage>
        <taxon>Bacteria</taxon>
        <taxon>Pseudomonadati</taxon>
        <taxon>Thermodesulfobacteriota</taxon>
        <taxon>Desulfobacteria</taxon>
        <taxon>Desulfobacterales</taxon>
        <taxon>Desulfolunaceae</taxon>
        <taxon>Desulfoluna</taxon>
    </lineage>
</organism>
<dbReference type="STRING" id="419481.SAMN05216233_12151"/>
<dbReference type="InterPro" id="IPR003772">
    <property type="entry name" value="YceD"/>
</dbReference>
<dbReference type="AlphaFoldDB" id="A0A1G5IQB1"/>
<dbReference type="EMBL" id="FMUX01000021">
    <property type="protein sequence ID" value="SCY78104.1"/>
    <property type="molecule type" value="Genomic_DNA"/>
</dbReference>
<dbReference type="Proteomes" id="UP000198870">
    <property type="component" value="Unassembled WGS sequence"/>
</dbReference>
<protein>
    <recommendedName>
        <fullName evidence="3">DUF177 domain-containing protein</fullName>
    </recommendedName>
</protein>
<reference evidence="1 2" key="1">
    <citation type="submission" date="2016-10" db="EMBL/GenBank/DDBJ databases">
        <authorList>
            <person name="de Groot N.N."/>
        </authorList>
    </citation>
    <scope>NUCLEOTIDE SEQUENCE [LARGE SCALE GENOMIC DNA]</scope>
    <source>
        <strain evidence="1 2">AA1</strain>
    </source>
</reference>
<evidence type="ECO:0000313" key="1">
    <source>
        <dbReference type="EMBL" id="SCY78104.1"/>
    </source>
</evidence>
<dbReference type="Pfam" id="PF02620">
    <property type="entry name" value="YceD"/>
    <property type="match status" value="1"/>
</dbReference>
<proteinExistence type="predicted"/>
<accession>A0A1G5IQB1</accession>
<dbReference type="RefSeq" id="WP_175470001.1">
    <property type="nucleotide sequence ID" value="NZ_FMUX01000021.1"/>
</dbReference>
<keyword evidence="2" id="KW-1185">Reference proteome</keyword>
<gene>
    <name evidence="1" type="ORF">SAMN05216233_12151</name>
</gene>
<dbReference type="PANTHER" id="PTHR34374:SF1">
    <property type="entry name" value="LARGE RIBOSOMAL RNA SUBUNIT ACCUMULATION PROTEIN YCED HOMOLOG 1, CHLOROPLASTIC"/>
    <property type="match status" value="1"/>
</dbReference>
<dbReference type="PANTHER" id="PTHR34374">
    <property type="entry name" value="LARGE RIBOSOMAL RNA SUBUNIT ACCUMULATION PROTEIN YCED HOMOLOG 1, CHLOROPLASTIC"/>
    <property type="match status" value="1"/>
</dbReference>
<name>A0A1G5IQB1_9BACT</name>
<sequence>MILNISVLSDHWSEFSASEPATRYPVLSDLESKGDIRFTSPLAIALSARSSGGQVEVKGTVSVTVEQPCGRCLEPFIEALTAEVDLRFEEEGVQAYETMVTDEVELTEEALTRETFSGDSIDLTANIQDEVIMTLPQNPTCNTDCKGLCRECGKNLNQGACGCDIATGHPAFAKLKVLKGGK</sequence>
<evidence type="ECO:0008006" key="3">
    <source>
        <dbReference type="Google" id="ProtNLM"/>
    </source>
</evidence>
<evidence type="ECO:0000313" key="2">
    <source>
        <dbReference type="Proteomes" id="UP000198870"/>
    </source>
</evidence>